<evidence type="ECO:0000313" key="2">
    <source>
        <dbReference type="Proteomes" id="UP000063308"/>
    </source>
</evidence>
<accession>A0A0E4BPV4</accession>
<dbReference type="Proteomes" id="UP000063308">
    <property type="component" value="Chromosome"/>
</dbReference>
<organism evidence="1 2">
    <name type="scientific">Bradyrhizobium diazoefficiens</name>
    <dbReference type="NCBI Taxonomy" id="1355477"/>
    <lineage>
        <taxon>Bacteria</taxon>
        <taxon>Pseudomonadati</taxon>
        <taxon>Pseudomonadota</taxon>
        <taxon>Alphaproteobacteria</taxon>
        <taxon>Hyphomicrobiales</taxon>
        <taxon>Nitrobacteraceae</taxon>
        <taxon>Bradyrhizobium</taxon>
    </lineage>
</organism>
<sequence length="50" mass="5884">MRSERGVTRPELSEREKLLGEIRQAIKKPGDEQRIIAWLLSRLRIPDADR</sequence>
<proteinExistence type="predicted"/>
<reference evidence="1 2" key="1">
    <citation type="submission" date="2014-11" db="EMBL/GenBank/DDBJ databases">
        <title>Symbiosis island explosion on the genome of extra-slow-growing strains of soybean bradyrhizobia with massive insertion sequences.</title>
        <authorList>
            <person name="Iida T."/>
            <person name="Minamisawa K."/>
        </authorList>
    </citation>
    <scope>NUCLEOTIDE SEQUENCE [LARGE SCALE GENOMIC DNA]</scope>
    <source>
        <strain evidence="1 2">NK6</strain>
    </source>
</reference>
<evidence type="ECO:0000313" key="1">
    <source>
        <dbReference type="EMBL" id="BAR57639.1"/>
    </source>
</evidence>
<gene>
    <name evidence="1" type="ORF">NK6_4471</name>
</gene>
<dbReference type="AlphaFoldDB" id="A0A0E4BPV4"/>
<protein>
    <submittedName>
        <fullName evidence="1">Uncharacterized protein</fullName>
    </submittedName>
</protein>
<dbReference type="EMBL" id="AP014685">
    <property type="protein sequence ID" value="BAR57639.1"/>
    <property type="molecule type" value="Genomic_DNA"/>
</dbReference>
<name>A0A0E4BPV4_9BRAD</name>